<dbReference type="PANTHER" id="PTHR36440:SF1">
    <property type="entry name" value="PUTATIVE (AFU_ORTHOLOGUE AFUA_8G07350)-RELATED"/>
    <property type="match status" value="1"/>
</dbReference>
<accession>A0A1T4RBT1</accession>
<dbReference type="RefSeq" id="WP_078832461.1">
    <property type="nucleotide sequence ID" value="NZ_FUWH01000011.1"/>
</dbReference>
<evidence type="ECO:0000259" key="1">
    <source>
        <dbReference type="Pfam" id="PF07883"/>
    </source>
</evidence>
<keyword evidence="3" id="KW-1185">Reference proteome</keyword>
<evidence type="ECO:0000313" key="3">
    <source>
        <dbReference type="Proteomes" id="UP000190888"/>
    </source>
</evidence>
<dbReference type="Gene3D" id="2.60.120.10">
    <property type="entry name" value="Jelly Rolls"/>
    <property type="match status" value="1"/>
</dbReference>
<protein>
    <submittedName>
        <fullName evidence="2">Cupin domain-containing protein</fullName>
    </submittedName>
</protein>
<dbReference type="InterPro" id="IPR011051">
    <property type="entry name" value="RmlC_Cupin_sf"/>
</dbReference>
<dbReference type="PANTHER" id="PTHR36440">
    <property type="entry name" value="PUTATIVE (AFU_ORTHOLOGUE AFUA_8G07350)-RELATED"/>
    <property type="match status" value="1"/>
</dbReference>
<evidence type="ECO:0000313" key="2">
    <source>
        <dbReference type="EMBL" id="SKA13041.1"/>
    </source>
</evidence>
<dbReference type="InterPro" id="IPR013096">
    <property type="entry name" value="Cupin_2"/>
</dbReference>
<reference evidence="2 3" key="1">
    <citation type="submission" date="2017-02" db="EMBL/GenBank/DDBJ databases">
        <authorList>
            <person name="Peterson S.W."/>
        </authorList>
    </citation>
    <scope>NUCLEOTIDE SEQUENCE [LARGE SCALE GENOMIC DNA]</scope>
    <source>
        <strain evidence="2 3">DSM 22335</strain>
    </source>
</reference>
<feature type="domain" description="Cupin type-2" evidence="1">
    <location>
        <begin position="36"/>
        <end position="98"/>
    </location>
</feature>
<dbReference type="Proteomes" id="UP000190888">
    <property type="component" value="Unassembled WGS sequence"/>
</dbReference>
<sequence length="183" mass="20567">MATAGKIITNSKTGQSIRFVQTSLSTGGRLLEMESIYKPGSAEPPMHYHPAQEETFMVLSGEISVRINKSTTVYSAGESFHIPAGVSHSMWNHSDRNVLLNWKVQPALQLEYLFETISGLSNDNKTNNSGKPPLLQLALTASHFSKEFRTARPPYRVQQFLFCILKPFALLLGYRPVYKKYLD</sequence>
<dbReference type="InterPro" id="IPR014710">
    <property type="entry name" value="RmlC-like_jellyroll"/>
</dbReference>
<organism evidence="2 3">
    <name type="scientific">Sediminibacterium ginsengisoli</name>
    <dbReference type="NCBI Taxonomy" id="413434"/>
    <lineage>
        <taxon>Bacteria</taxon>
        <taxon>Pseudomonadati</taxon>
        <taxon>Bacteroidota</taxon>
        <taxon>Chitinophagia</taxon>
        <taxon>Chitinophagales</taxon>
        <taxon>Chitinophagaceae</taxon>
        <taxon>Sediminibacterium</taxon>
    </lineage>
</organism>
<dbReference type="Pfam" id="PF07883">
    <property type="entry name" value="Cupin_2"/>
    <property type="match status" value="1"/>
</dbReference>
<name>A0A1T4RBT1_9BACT</name>
<proteinExistence type="predicted"/>
<dbReference type="InterPro" id="IPR053146">
    <property type="entry name" value="QDO-like"/>
</dbReference>
<dbReference type="SUPFAM" id="SSF51182">
    <property type="entry name" value="RmlC-like cupins"/>
    <property type="match status" value="1"/>
</dbReference>
<dbReference type="OrthoDB" id="1423961at2"/>
<dbReference type="AlphaFoldDB" id="A0A1T4RBT1"/>
<dbReference type="EMBL" id="FUWH01000011">
    <property type="protein sequence ID" value="SKA13041.1"/>
    <property type="molecule type" value="Genomic_DNA"/>
</dbReference>
<gene>
    <name evidence="2" type="ORF">SAMN04488132_11177</name>
</gene>
<dbReference type="STRING" id="413434.SAMN04488132_11177"/>